<feature type="non-terminal residue" evidence="2">
    <location>
        <position position="1"/>
    </location>
</feature>
<name>A0A9Q0DBS7_9TELE</name>
<keyword evidence="3" id="KW-1185">Reference proteome</keyword>
<feature type="non-terminal residue" evidence="2">
    <location>
        <position position="135"/>
    </location>
</feature>
<dbReference type="Proteomes" id="UP001148018">
    <property type="component" value="Unassembled WGS sequence"/>
</dbReference>
<evidence type="ECO:0000313" key="2">
    <source>
        <dbReference type="EMBL" id="KAJ3585539.1"/>
    </source>
</evidence>
<proteinExistence type="predicted"/>
<evidence type="ECO:0000313" key="3">
    <source>
        <dbReference type="Proteomes" id="UP001148018"/>
    </source>
</evidence>
<dbReference type="AlphaFoldDB" id="A0A9Q0DBS7"/>
<evidence type="ECO:0000256" key="1">
    <source>
        <dbReference type="SAM" id="MobiDB-lite"/>
    </source>
</evidence>
<organism evidence="2 3">
    <name type="scientific">Muraenolepis orangiensis</name>
    <name type="common">Patagonian moray cod</name>
    <dbReference type="NCBI Taxonomy" id="630683"/>
    <lineage>
        <taxon>Eukaryota</taxon>
        <taxon>Metazoa</taxon>
        <taxon>Chordata</taxon>
        <taxon>Craniata</taxon>
        <taxon>Vertebrata</taxon>
        <taxon>Euteleostomi</taxon>
        <taxon>Actinopterygii</taxon>
        <taxon>Neopterygii</taxon>
        <taxon>Teleostei</taxon>
        <taxon>Neoteleostei</taxon>
        <taxon>Acanthomorphata</taxon>
        <taxon>Zeiogadaria</taxon>
        <taxon>Gadariae</taxon>
        <taxon>Gadiformes</taxon>
        <taxon>Muraenolepidoidei</taxon>
        <taxon>Muraenolepididae</taxon>
        <taxon>Muraenolepis</taxon>
    </lineage>
</organism>
<sequence>GATSSSAHGAHKSNHFETANLPPCRSLGGKARRIFVLKLLDLSDLTCQNKDPFLEGWTVEKGNSFLGIGALERDHGAPFDGTTGPIGVAAARPDRQNCLPALSATLESRRRSALIVGQKPFVLNCQAEAIKKELG</sequence>
<dbReference type="EMBL" id="JANIIK010000118">
    <property type="protein sequence ID" value="KAJ3585539.1"/>
    <property type="molecule type" value="Genomic_DNA"/>
</dbReference>
<protein>
    <submittedName>
        <fullName evidence="2">Uncharacterized protein</fullName>
    </submittedName>
</protein>
<gene>
    <name evidence="2" type="ORF">NHX12_014258</name>
</gene>
<feature type="region of interest" description="Disordered" evidence="1">
    <location>
        <begin position="1"/>
        <end position="22"/>
    </location>
</feature>
<reference evidence="2" key="1">
    <citation type="submission" date="2022-07" db="EMBL/GenBank/DDBJ databases">
        <title>Chromosome-level genome of Muraenolepis orangiensis.</title>
        <authorList>
            <person name="Kim J."/>
        </authorList>
    </citation>
    <scope>NUCLEOTIDE SEQUENCE</scope>
    <source>
        <strain evidence="2">KU_S4_2022</strain>
        <tissue evidence="2">Muscle</tissue>
    </source>
</reference>
<accession>A0A9Q0DBS7</accession>
<comment type="caution">
    <text evidence="2">The sequence shown here is derived from an EMBL/GenBank/DDBJ whole genome shotgun (WGS) entry which is preliminary data.</text>
</comment>